<sequence>MAAVETAQFARYFELFPELTPTQAMTCILYSMGLAITTIADLRDVSPETVRKVLQEARQKLELSNLVAVTSAVQVRLTMAMMGLHIDLREERPRVA</sequence>
<proteinExistence type="predicted"/>
<dbReference type="RefSeq" id="WP_070914201.1">
    <property type="nucleotide sequence ID" value="NZ_CP033895.1"/>
</dbReference>
<reference evidence="1 2" key="1">
    <citation type="submission" date="2018-11" db="EMBL/GenBank/DDBJ databases">
        <title>The first complete genome of Serratia liquefaciens isolated from metalophyte plant revel distinctness adaptive mechanisms in an extreme habitat.</title>
        <authorList>
            <person name="Caneschi W.L."/>
            <person name="Sanchez A.B."/>
            <person name="Felestrino E.B."/>
            <person name="Assis R.A.B."/>
            <person name="Lemes C.G.C."/>
            <person name="Cordeiro I.F."/>
            <person name="Fonseca N.P."/>
            <person name="Villa M."/>
            <person name="Vieira I.T."/>
            <person name="Moraes L.A."/>
            <person name="Kamino L.H.Y."/>
            <person name="do Carmo F."/>
            <person name="Garcia C.M."/>
            <person name="Almeida N.F."/>
            <person name="Silva R.S."/>
            <person name="Ferro J.A."/>
            <person name="Ferro M.I.T."/>
            <person name="Varani A.M."/>
            <person name="Ferreira R.M."/>
            <person name="dos Santos V.L."/>
            <person name="Silva U.C."/>
            <person name="Setubal J.C."/>
            <person name="Moreira L.M."/>
        </authorList>
    </citation>
    <scope>NUCLEOTIDE SEQUENCE [LARGE SCALE GENOMIC DNA]</scope>
    <source>
        <strain evidence="1 2">FG3</strain>
        <plasmid evidence="1 2">p2-125</plasmid>
    </source>
</reference>
<gene>
    <name evidence="1" type="ORF">EGO53_28595</name>
</gene>
<dbReference type="GO" id="GO:0006355">
    <property type="term" value="P:regulation of DNA-templated transcription"/>
    <property type="evidence" value="ECO:0007669"/>
    <property type="project" value="InterPro"/>
</dbReference>
<geneLocation type="plasmid" evidence="1 2">
    <name>p2-125</name>
</geneLocation>
<dbReference type="Gene3D" id="1.10.10.10">
    <property type="entry name" value="Winged helix-like DNA-binding domain superfamily/Winged helix DNA-binding domain"/>
    <property type="match status" value="1"/>
</dbReference>
<accession>A0A515D5S1</accession>
<dbReference type="SUPFAM" id="SSF46894">
    <property type="entry name" value="C-terminal effector domain of the bipartite response regulators"/>
    <property type="match status" value="1"/>
</dbReference>
<dbReference type="AlphaFoldDB" id="A0A515D5S1"/>
<dbReference type="GO" id="GO:0003677">
    <property type="term" value="F:DNA binding"/>
    <property type="evidence" value="ECO:0007669"/>
    <property type="project" value="InterPro"/>
</dbReference>
<dbReference type="Proteomes" id="UP000317572">
    <property type="component" value="Plasmid p2-125"/>
</dbReference>
<evidence type="ECO:0000313" key="1">
    <source>
        <dbReference type="EMBL" id="QDL35745.1"/>
    </source>
</evidence>
<dbReference type="InterPro" id="IPR036388">
    <property type="entry name" value="WH-like_DNA-bd_sf"/>
</dbReference>
<evidence type="ECO:0000313" key="2">
    <source>
        <dbReference type="Proteomes" id="UP000317572"/>
    </source>
</evidence>
<organism evidence="1 2">
    <name type="scientific">Serratia liquefaciens</name>
    <dbReference type="NCBI Taxonomy" id="614"/>
    <lineage>
        <taxon>Bacteria</taxon>
        <taxon>Pseudomonadati</taxon>
        <taxon>Pseudomonadota</taxon>
        <taxon>Gammaproteobacteria</taxon>
        <taxon>Enterobacterales</taxon>
        <taxon>Yersiniaceae</taxon>
        <taxon>Serratia</taxon>
    </lineage>
</organism>
<protein>
    <submittedName>
        <fullName evidence="1">Uncharacterized protein</fullName>
    </submittedName>
</protein>
<dbReference type="InterPro" id="IPR016032">
    <property type="entry name" value="Sig_transdc_resp-reg_C-effctor"/>
</dbReference>
<name>A0A515D5S1_SERLI</name>
<dbReference type="EMBL" id="CP033895">
    <property type="protein sequence ID" value="QDL35745.1"/>
    <property type="molecule type" value="Genomic_DNA"/>
</dbReference>
<keyword evidence="1" id="KW-0614">Plasmid</keyword>